<dbReference type="AlphaFoldDB" id="W2M7Y1"/>
<reference evidence="1" key="1">
    <citation type="submission" date="2013-11" db="EMBL/GenBank/DDBJ databases">
        <title>The Genome Sequence of Phytophthora parasitica IAC_01/95.</title>
        <authorList>
            <consortium name="The Broad Institute Genomics Platform"/>
            <person name="Russ C."/>
            <person name="Tyler B."/>
            <person name="Panabieres F."/>
            <person name="Shan W."/>
            <person name="Tripathy S."/>
            <person name="Grunwald N."/>
            <person name="Machado M."/>
            <person name="Johnson C.S."/>
            <person name="Arredondo F."/>
            <person name="Hong C."/>
            <person name="Coffey M."/>
            <person name="Young S.K."/>
            <person name="Zeng Q."/>
            <person name="Gargeya S."/>
            <person name="Fitzgerald M."/>
            <person name="Abouelleil A."/>
            <person name="Alvarado L."/>
            <person name="Chapman S.B."/>
            <person name="Gainer-Dewar J."/>
            <person name="Goldberg J."/>
            <person name="Griggs A."/>
            <person name="Gujja S."/>
            <person name="Hansen M."/>
            <person name="Howarth C."/>
            <person name="Imamovic A."/>
            <person name="Ireland A."/>
            <person name="Larimer J."/>
            <person name="McCowan C."/>
            <person name="Murphy C."/>
            <person name="Pearson M."/>
            <person name="Poon T.W."/>
            <person name="Priest M."/>
            <person name="Roberts A."/>
            <person name="Saif S."/>
            <person name="Shea T."/>
            <person name="Sykes S."/>
            <person name="Wortman J."/>
            <person name="Nusbaum C."/>
            <person name="Birren B."/>
        </authorList>
    </citation>
    <scope>NUCLEOTIDE SEQUENCE [LARGE SCALE GENOMIC DNA]</scope>
    <source>
        <strain evidence="1">IAC_01/95</strain>
    </source>
</reference>
<dbReference type="Proteomes" id="UP000054532">
    <property type="component" value="Unassembled WGS sequence"/>
</dbReference>
<gene>
    <name evidence="1" type="ORF">L914_20833</name>
</gene>
<evidence type="ECO:0000313" key="1">
    <source>
        <dbReference type="EMBL" id="ETM31629.1"/>
    </source>
</evidence>
<dbReference type="EMBL" id="KI696533">
    <property type="protein sequence ID" value="ETM31629.1"/>
    <property type="molecule type" value="Genomic_DNA"/>
</dbReference>
<organism evidence="1">
    <name type="scientific">Phytophthora nicotianae</name>
    <name type="common">Potato buckeye rot agent</name>
    <name type="synonym">Phytophthora parasitica</name>
    <dbReference type="NCBI Taxonomy" id="4792"/>
    <lineage>
        <taxon>Eukaryota</taxon>
        <taxon>Sar</taxon>
        <taxon>Stramenopiles</taxon>
        <taxon>Oomycota</taxon>
        <taxon>Peronosporomycetes</taxon>
        <taxon>Peronosporales</taxon>
        <taxon>Peronosporaceae</taxon>
        <taxon>Phytophthora</taxon>
    </lineage>
</organism>
<proteinExistence type="predicted"/>
<name>W2M7Y1_PHYNI</name>
<protein>
    <submittedName>
        <fullName evidence="1">Uncharacterized protein</fullName>
    </submittedName>
</protein>
<accession>W2M7Y1</accession>
<sequence length="51" mass="5767">MSISTSNKCPLDGSSKNDSKRTFAALTRLLFTRLRINPTQWSGYQNGEIDF</sequence>